<dbReference type="Proteomes" id="UP000308671">
    <property type="component" value="Unassembled WGS sequence"/>
</dbReference>
<sequence>MPPIQFNSETKFERSAQYPAFTERQSQLLNAFREDRYDGLLAQMLAFAKEDLEEYKRIGKTKRKRETEDITELREKNRGWFFPRDLPLNSLSFITYTTAPLVSRDL</sequence>
<keyword evidence="2" id="KW-1185">Reference proteome</keyword>
<proteinExistence type="predicted"/>
<comment type="caution">
    <text evidence="1">The sequence shown here is derived from an EMBL/GenBank/DDBJ whole genome shotgun (WGS) entry which is preliminary data.</text>
</comment>
<gene>
    <name evidence="1" type="ORF">BGAL_0020g00310</name>
</gene>
<reference evidence="1 2" key="1">
    <citation type="submission" date="2017-12" db="EMBL/GenBank/DDBJ databases">
        <title>Comparative genomics of Botrytis spp.</title>
        <authorList>
            <person name="Valero-Jimenez C.A."/>
            <person name="Tapia P."/>
            <person name="Veloso J."/>
            <person name="Silva-Moreno E."/>
            <person name="Staats M."/>
            <person name="Valdes J.H."/>
            <person name="Van Kan J.A.L."/>
        </authorList>
    </citation>
    <scope>NUCLEOTIDE SEQUENCE [LARGE SCALE GENOMIC DNA]</scope>
    <source>
        <strain evidence="1 2">MUCL435</strain>
    </source>
</reference>
<dbReference type="EMBL" id="PQXL01000020">
    <property type="protein sequence ID" value="THV54777.1"/>
    <property type="molecule type" value="Genomic_DNA"/>
</dbReference>
<dbReference type="AlphaFoldDB" id="A0A4S8R9K7"/>
<organism evidence="1 2">
    <name type="scientific">Botrytis galanthina</name>
    <dbReference type="NCBI Taxonomy" id="278940"/>
    <lineage>
        <taxon>Eukaryota</taxon>
        <taxon>Fungi</taxon>
        <taxon>Dikarya</taxon>
        <taxon>Ascomycota</taxon>
        <taxon>Pezizomycotina</taxon>
        <taxon>Leotiomycetes</taxon>
        <taxon>Helotiales</taxon>
        <taxon>Sclerotiniaceae</taxon>
        <taxon>Botrytis</taxon>
    </lineage>
</organism>
<name>A0A4S8R9K7_9HELO</name>
<accession>A0A4S8R9K7</accession>
<protein>
    <submittedName>
        <fullName evidence="1">Uncharacterized protein</fullName>
    </submittedName>
</protein>
<evidence type="ECO:0000313" key="1">
    <source>
        <dbReference type="EMBL" id="THV54777.1"/>
    </source>
</evidence>
<evidence type="ECO:0000313" key="2">
    <source>
        <dbReference type="Proteomes" id="UP000308671"/>
    </source>
</evidence>